<reference evidence="2" key="1">
    <citation type="journal article" date="2021" name="Sci. Adv.">
        <title>The American lobster genome reveals insights on longevity, neural, and immune adaptations.</title>
        <authorList>
            <person name="Polinski J.M."/>
            <person name="Zimin A.V."/>
            <person name="Clark K.F."/>
            <person name="Kohn A.B."/>
            <person name="Sadowski N."/>
            <person name="Timp W."/>
            <person name="Ptitsyn A."/>
            <person name="Khanna P."/>
            <person name="Romanova D.Y."/>
            <person name="Williams P."/>
            <person name="Greenwood S.J."/>
            <person name="Moroz L.L."/>
            <person name="Walt D.R."/>
            <person name="Bodnar A.G."/>
        </authorList>
    </citation>
    <scope>NUCLEOTIDE SEQUENCE</scope>
    <source>
        <strain evidence="2">GMGI-L3</strain>
    </source>
</reference>
<comment type="caution">
    <text evidence="2">The sequence shown here is derived from an EMBL/GenBank/DDBJ whole genome shotgun (WGS) entry which is preliminary data.</text>
</comment>
<proteinExistence type="predicted"/>
<dbReference type="EMBL" id="JAHLQT010031743">
    <property type="protein sequence ID" value="KAG7159934.1"/>
    <property type="molecule type" value="Genomic_DNA"/>
</dbReference>
<evidence type="ECO:0000313" key="3">
    <source>
        <dbReference type="Proteomes" id="UP000747542"/>
    </source>
</evidence>
<dbReference type="AlphaFoldDB" id="A0A8J5MQG1"/>
<keyword evidence="3" id="KW-1185">Reference proteome</keyword>
<evidence type="ECO:0000313" key="2">
    <source>
        <dbReference type="EMBL" id="KAG7159934.1"/>
    </source>
</evidence>
<organism evidence="2 3">
    <name type="scientific">Homarus americanus</name>
    <name type="common">American lobster</name>
    <dbReference type="NCBI Taxonomy" id="6706"/>
    <lineage>
        <taxon>Eukaryota</taxon>
        <taxon>Metazoa</taxon>
        <taxon>Ecdysozoa</taxon>
        <taxon>Arthropoda</taxon>
        <taxon>Crustacea</taxon>
        <taxon>Multicrustacea</taxon>
        <taxon>Malacostraca</taxon>
        <taxon>Eumalacostraca</taxon>
        <taxon>Eucarida</taxon>
        <taxon>Decapoda</taxon>
        <taxon>Pleocyemata</taxon>
        <taxon>Astacidea</taxon>
        <taxon>Nephropoidea</taxon>
        <taxon>Nephropidae</taxon>
        <taxon>Homarus</taxon>
    </lineage>
</organism>
<sequence>MLLVGGVVTAHPAHILLPFQLEYNIKLASGEDITGGEVEVTSLEQDQLMQFPPAPYSQLASPDLASFPQPHLDALPKTGTSEGDLTHLPLHPSTPASTPQHTCLYTPAHLPLHLNTAASTS</sequence>
<gene>
    <name evidence="2" type="ORF">Hamer_G017372</name>
</gene>
<dbReference type="Proteomes" id="UP000747542">
    <property type="component" value="Unassembled WGS sequence"/>
</dbReference>
<protein>
    <submittedName>
        <fullName evidence="2">Uncharacterized protein</fullName>
    </submittedName>
</protein>
<evidence type="ECO:0000256" key="1">
    <source>
        <dbReference type="SAM" id="MobiDB-lite"/>
    </source>
</evidence>
<accession>A0A8J5MQG1</accession>
<feature type="region of interest" description="Disordered" evidence="1">
    <location>
        <begin position="60"/>
        <end position="99"/>
    </location>
</feature>
<name>A0A8J5MQG1_HOMAM</name>